<accession>A0ABP8UM13</accession>
<gene>
    <name evidence="1" type="ORF">GCM10023196_078460</name>
</gene>
<evidence type="ECO:0000313" key="2">
    <source>
        <dbReference type="Proteomes" id="UP001501442"/>
    </source>
</evidence>
<dbReference type="RefSeq" id="WP_345437901.1">
    <property type="nucleotide sequence ID" value="NZ_BAABHK010000014.1"/>
</dbReference>
<reference evidence="2" key="1">
    <citation type="journal article" date="2019" name="Int. J. Syst. Evol. Microbiol.">
        <title>The Global Catalogue of Microorganisms (GCM) 10K type strain sequencing project: providing services to taxonomists for standard genome sequencing and annotation.</title>
        <authorList>
            <consortium name="The Broad Institute Genomics Platform"/>
            <consortium name="The Broad Institute Genome Sequencing Center for Infectious Disease"/>
            <person name="Wu L."/>
            <person name="Ma J."/>
        </authorList>
    </citation>
    <scope>NUCLEOTIDE SEQUENCE [LARGE SCALE GENOMIC DNA]</scope>
    <source>
        <strain evidence="2">JCM 17939</strain>
    </source>
</reference>
<proteinExistence type="predicted"/>
<comment type="caution">
    <text evidence="1">The sequence shown here is derived from an EMBL/GenBank/DDBJ whole genome shotgun (WGS) entry which is preliminary data.</text>
</comment>
<dbReference type="Proteomes" id="UP001501442">
    <property type="component" value="Unassembled WGS sequence"/>
</dbReference>
<sequence>MIERPYPYVGPSDLLDTVRSGGEGYAIRCPNDLTAWSSGRGDAELDEPVTYVVDLTGTLRLAPRRSEHVACAGGAPVLGAGEVMFRRERGRWIVEEISNQSTGYCPDVTSWTAVRDALDRAGLDHPGGFTHPVVFRRCPACHERNIVRDDDFHCALCDAQLPATWNMDPRA</sequence>
<keyword evidence="2" id="KW-1185">Reference proteome</keyword>
<protein>
    <submittedName>
        <fullName evidence="1">Uncharacterized protein</fullName>
    </submittedName>
</protein>
<organism evidence="1 2">
    <name type="scientific">Actinoallomurus vinaceus</name>
    <dbReference type="NCBI Taxonomy" id="1080074"/>
    <lineage>
        <taxon>Bacteria</taxon>
        <taxon>Bacillati</taxon>
        <taxon>Actinomycetota</taxon>
        <taxon>Actinomycetes</taxon>
        <taxon>Streptosporangiales</taxon>
        <taxon>Thermomonosporaceae</taxon>
        <taxon>Actinoallomurus</taxon>
    </lineage>
</organism>
<dbReference type="EMBL" id="BAABHK010000014">
    <property type="protein sequence ID" value="GAA4634936.1"/>
    <property type="molecule type" value="Genomic_DNA"/>
</dbReference>
<name>A0ABP8UM13_9ACTN</name>
<evidence type="ECO:0000313" key="1">
    <source>
        <dbReference type="EMBL" id="GAA4634936.1"/>
    </source>
</evidence>